<protein>
    <submittedName>
        <fullName evidence="8">Inositol phosphorylceramide synthase</fullName>
    </submittedName>
</protein>
<accession>A0A919GFD5</accession>
<feature type="compositionally biased region" description="Low complexity" evidence="5">
    <location>
        <begin position="37"/>
        <end position="49"/>
    </location>
</feature>
<keyword evidence="3 6" id="KW-1133">Transmembrane helix</keyword>
<proteinExistence type="predicted"/>
<dbReference type="Pfam" id="PF14378">
    <property type="entry name" value="PAP2_3"/>
    <property type="match status" value="1"/>
</dbReference>
<dbReference type="EMBL" id="BNBO01000066">
    <property type="protein sequence ID" value="GHH83585.1"/>
    <property type="molecule type" value="Genomic_DNA"/>
</dbReference>
<evidence type="ECO:0000256" key="4">
    <source>
        <dbReference type="ARBA" id="ARBA00023136"/>
    </source>
</evidence>
<feature type="transmembrane region" description="Helical" evidence="6">
    <location>
        <begin position="214"/>
        <end position="236"/>
    </location>
</feature>
<feature type="compositionally biased region" description="Low complexity" evidence="5">
    <location>
        <begin position="9"/>
        <end position="23"/>
    </location>
</feature>
<dbReference type="PANTHER" id="PTHR31310">
    <property type="match status" value="1"/>
</dbReference>
<feature type="transmembrane region" description="Helical" evidence="6">
    <location>
        <begin position="160"/>
        <end position="179"/>
    </location>
</feature>
<evidence type="ECO:0000313" key="9">
    <source>
        <dbReference type="Proteomes" id="UP000617734"/>
    </source>
</evidence>
<dbReference type="AlphaFoldDB" id="A0A919GFD5"/>
<sequence length="321" mass="35256">MGEPTENHAAGAGRPGAAQRSGSVAGQARTGRVPDGATRAAQSRSAAIRSRVREQRRSPARPRLWFELALIGVSYWLYSLVRNAVPEHATTAQLHSSWIWHFERALGAGVERAVNHGVNSVTWLIVGMNYYYATLHFIVTIGVLVWVYRRHPGRYAAARTVLFVTTGIALVGFYFFPLAPPRLMTGGGFIDTVKIHDTWGSMASGPAAHVSNQYAAMPSMHIGWSLWCGLAIFFLARRAWVRALGVLYPLATLVVIVSTANHFWMDAVGGVVCLSVGFVVARLVYHVWAYQLPRTPAREGDQRPVTVPEQWTAPTAVAGRR</sequence>
<keyword evidence="9" id="KW-1185">Reference proteome</keyword>
<comment type="caution">
    <text evidence="8">The sequence shown here is derived from an EMBL/GenBank/DDBJ whole genome shotgun (WGS) entry which is preliminary data.</text>
</comment>
<feature type="transmembrane region" description="Helical" evidence="6">
    <location>
        <begin position="64"/>
        <end position="81"/>
    </location>
</feature>
<dbReference type="PANTHER" id="PTHR31310:SF7">
    <property type="entry name" value="PA-PHOSPHATASE RELATED-FAMILY PROTEIN DDB_G0268928"/>
    <property type="match status" value="1"/>
</dbReference>
<feature type="domain" description="Inositolphosphotransferase Aur1/Ipt1" evidence="7">
    <location>
        <begin position="98"/>
        <end position="279"/>
    </location>
</feature>
<gene>
    <name evidence="8" type="ORF">GCM10018781_71130</name>
</gene>
<comment type="subcellular location">
    <subcellularLocation>
        <location evidence="1">Membrane</location>
        <topology evidence="1">Multi-pass membrane protein</topology>
    </subcellularLocation>
</comment>
<dbReference type="RefSeq" id="WP_190215038.1">
    <property type="nucleotide sequence ID" value="NZ_BNBO01000066.1"/>
</dbReference>
<organism evidence="8 9">
    <name type="scientific">Kitasatospora indigofera</name>
    <dbReference type="NCBI Taxonomy" id="67307"/>
    <lineage>
        <taxon>Bacteria</taxon>
        <taxon>Bacillati</taxon>
        <taxon>Actinomycetota</taxon>
        <taxon>Actinomycetes</taxon>
        <taxon>Kitasatosporales</taxon>
        <taxon>Streptomycetaceae</taxon>
        <taxon>Kitasatospora</taxon>
    </lineage>
</organism>
<evidence type="ECO:0000256" key="1">
    <source>
        <dbReference type="ARBA" id="ARBA00004141"/>
    </source>
</evidence>
<reference evidence="8" key="1">
    <citation type="journal article" date="2014" name="Int. J. Syst. Evol. Microbiol.">
        <title>Complete genome sequence of Corynebacterium casei LMG S-19264T (=DSM 44701T), isolated from a smear-ripened cheese.</title>
        <authorList>
            <consortium name="US DOE Joint Genome Institute (JGI-PGF)"/>
            <person name="Walter F."/>
            <person name="Albersmeier A."/>
            <person name="Kalinowski J."/>
            <person name="Ruckert C."/>
        </authorList>
    </citation>
    <scope>NUCLEOTIDE SEQUENCE</scope>
    <source>
        <strain evidence="8">JCM 4646</strain>
    </source>
</reference>
<evidence type="ECO:0000256" key="3">
    <source>
        <dbReference type="ARBA" id="ARBA00022989"/>
    </source>
</evidence>
<reference evidence="8" key="2">
    <citation type="submission" date="2020-09" db="EMBL/GenBank/DDBJ databases">
        <authorList>
            <person name="Sun Q."/>
            <person name="Ohkuma M."/>
        </authorList>
    </citation>
    <scope>NUCLEOTIDE SEQUENCE</scope>
    <source>
        <strain evidence="8">JCM 4646</strain>
    </source>
</reference>
<dbReference type="InterPro" id="IPR052185">
    <property type="entry name" value="IPC_Synthase-Related"/>
</dbReference>
<evidence type="ECO:0000256" key="2">
    <source>
        <dbReference type="ARBA" id="ARBA00022692"/>
    </source>
</evidence>
<feature type="transmembrane region" description="Helical" evidence="6">
    <location>
        <begin position="243"/>
        <end position="261"/>
    </location>
</feature>
<evidence type="ECO:0000256" key="5">
    <source>
        <dbReference type="SAM" id="MobiDB-lite"/>
    </source>
</evidence>
<dbReference type="Proteomes" id="UP000617734">
    <property type="component" value="Unassembled WGS sequence"/>
</dbReference>
<dbReference type="InterPro" id="IPR026841">
    <property type="entry name" value="Aur1/Ipt1"/>
</dbReference>
<dbReference type="GeneID" id="95357367"/>
<evidence type="ECO:0000313" key="8">
    <source>
        <dbReference type="EMBL" id="GHH83585.1"/>
    </source>
</evidence>
<name>A0A919GFD5_9ACTN</name>
<evidence type="ECO:0000256" key="6">
    <source>
        <dbReference type="SAM" id="Phobius"/>
    </source>
</evidence>
<feature type="region of interest" description="Disordered" evidence="5">
    <location>
        <begin position="1"/>
        <end position="54"/>
    </location>
</feature>
<dbReference type="CDD" id="cd03386">
    <property type="entry name" value="PAP2_Aur1_like"/>
    <property type="match status" value="1"/>
</dbReference>
<feature type="transmembrane region" description="Helical" evidence="6">
    <location>
        <begin position="130"/>
        <end position="148"/>
    </location>
</feature>
<dbReference type="GO" id="GO:0016020">
    <property type="term" value="C:membrane"/>
    <property type="evidence" value="ECO:0007669"/>
    <property type="project" value="UniProtKB-SubCell"/>
</dbReference>
<feature type="transmembrane region" description="Helical" evidence="6">
    <location>
        <begin position="267"/>
        <end position="288"/>
    </location>
</feature>
<evidence type="ECO:0000259" key="7">
    <source>
        <dbReference type="Pfam" id="PF14378"/>
    </source>
</evidence>
<keyword evidence="2 6" id="KW-0812">Transmembrane</keyword>
<keyword evidence="4 6" id="KW-0472">Membrane</keyword>